<keyword evidence="2 5" id="KW-0812">Transmembrane</keyword>
<accession>A0ABU1WCS8</accession>
<evidence type="ECO:0000313" key="7">
    <source>
        <dbReference type="EMBL" id="MDR7135271.1"/>
    </source>
</evidence>
<name>A0ABU1WCS8_9GAMM</name>
<evidence type="ECO:0000256" key="1">
    <source>
        <dbReference type="ARBA" id="ARBA00004141"/>
    </source>
</evidence>
<keyword evidence="4 5" id="KW-0472">Membrane</keyword>
<evidence type="ECO:0000259" key="6">
    <source>
        <dbReference type="Pfam" id="PF13515"/>
    </source>
</evidence>
<dbReference type="InterPro" id="IPR049453">
    <property type="entry name" value="Memb_transporter_dom"/>
</dbReference>
<keyword evidence="8" id="KW-1185">Reference proteome</keyword>
<feature type="transmembrane region" description="Helical" evidence="5">
    <location>
        <begin position="125"/>
        <end position="148"/>
    </location>
</feature>
<evidence type="ECO:0000256" key="3">
    <source>
        <dbReference type="ARBA" id="ARBA00022989"/>
    </source>
</evidence>
<sequence length="158" mass="17003">MKPWPIKLFDLQLALRAALASGLSVAVAELMSLQYPIYAMISAVLVTDLVPAQSRKLAVPRLAATVLGTLMGASINSVLPTNVWTLLFGILSAMLLSDLLRLRHAAKVAGYICGVVLLDHGDQPWFYAFVRMVETLLGIAAAVLVSLLPKLVPHDRSS</sequence>
<dbReference type="RefSeq" id="WP_310062845.1">
    <property type="nucleotide sequence ID" value="NZ_JAVDVY010000002.1"/>
</dbReference>
<reference evidence="7 8" key="1">
    <citation type="submission" date="2023-07" db="EMBL/GenBank/DDBJ databases">
        <title>Sorghum-associated microbial communities from plants grown in Nebraska, USA.</title>
        <authorList>
            <person name="Schachtman D."/>
        </authorList>
    </citation>
    <scope>NUCLEOTIDE SEQUENCE [LARGE SCALE GENOMIC DNA]</scope>
    <source>
        <strain evidence="7 8">BE198</strain>
    </source>
</reference>
<feature type="domain" description="Integral membrane bound transporter" evidence="6">
    <location>
        <begin position="24"/>
        <end position="145"/>
    </location>
</feature>
<organism evidence="7 8">
    <name type="scientific">Lysobacter niastensis</name>
    <dbReference type="NCBI Taxonomy" id="380629"/>
    <lineage>
        <taxon>Bacteria</taxon>
        <taxon>Pseudomonadati</taxon>
        <taxon>Pseudomonadota</taxon>
        <taxon>Gammaproteobacteria</taxon>
        <taxon>Lysobacterales</taxon>
        <taxon>Lysobacteraceae</taxon>
        <taxon>Lysobacter</taxon>
    </lineage>
</organism>
<evidence type="ECO:0000256" key="5">
    <source>
        <dbReference type="SAM" id="Phobius"/>
    </source>
</evidence>
<comment type="caution">
    <text evidence="7">The sequence shown here is derived from an EMBL/GenBank/DDBJ whole genome shotgun (WGS) entry which is preliminary data.</text>
</comment>
<dbReference type="EMBL" id="JAVDVY010000002">
    <property type="protein sequence ID" value="MDR7135271.1"/>
    <property type="molecule type" value="Genomic_DNA"/>
</dbReference>
<feature type="transmembrane region" description="Helical" evidence="5">
    <location>
        <begin position="30"/>
        <end position="50"/>
    </location>
</feature>
<proteinExistence type="predicted"/>
<evidence type="ECO:0000256" key="4">
    <source>
        <dbReference type="ARBA" id="ARBA00023136"/>
    </source>
</evidence>
<dbReference type="Proteomes" id="UP001251524">
    <property type="component" value="Unassembled WGS sequence"/>
</dbReference>
<protein>
    <submittedName>
        <fullName evidence="7">Uncharacterized membrane protein YgaE (UPF0421/DUF939 family)</fullName>
    </submittedName>
</protein>
<feature type="transmembrane region" description="Helical" evidence="5">
    <location>
        <begin position="62"/>
        <end position="95"/>
    </location>
</feature>
<gene>
    <name evidence="7" type="ORF">J2X06_002480</name>
</gene>
<evidence type="ECO:0000313" key="8">
    <source>
        <dbReference type="Proteomes" id="UP001251524"/>
    </source>
</evidence>
<comment type="subcellular location">
    <subcellularLocation>
        <location evidence="1">Membrane</location>
        <topology evidence="1">Multi-pass membrane protein</topology>
    </subcellularLocation>
</comment>
<dbReference type="Pfam" id="PF13515">
    <property type="entry name" value="FUSC_2"/>
    <property type="match status" value="1"/>
</dbReference>
<keyword evidence="3 5" id="KW-1133">Transmembrane helix</keyword>
<evidence type="ECO:0000256" key="2">
    <source>
        <dbReference type="ARBA" id="ARBA00022692"/>
    </source>
</evidence>